<keyword evidence="3" id="KW-1185">Reference proteome</keyword>
<feature type="transmembrane region" description="Helical" evidence="2">
    <location>
        <begin position="26"/>
        <end position="47"/>
    </location>
</feature>
<feature type="region of interest" description="Disordered" evidence="1">
    <location>
        <begin position="278"/>
        <end position="301"/>
    </location>
</feature>
<reference evidence="4" key="1">
    <citation type="submission" date="2025-08" db="UniProtKB">
        <authorList>
            <consortium name="RefSeq"/>
        </authorList>
    </citation>
    <scope>IDENTIFICATION</scope>
</reference>
<sequence>MDGWSKAALTAAAVGLVMAVARRRPALAGLVAALPLVTAPTLAWIALDHGAAFAVHAAVGSVAACALLAAFALGYGLMARRGGVTGALLGGLAPTAALLPVALGAGARLDDALLLALGCTLVAELMLARLGARAGRPAGSDARAQGPEPPIRASEAFEAIEADPLPPAPLAPATALSIGAFAALADAAGPALGGFATGLLASLPIVGATMVVREHSRRGQGAARLFLRGYVRGLVGKAGFGAVFALGLPVLGLAATLGLACAACWAAAWPTLRRGRRPACESRPPDGSQQEPPVAVKPSIR</sequence>
<evidence type="ECO:0000256" key="1">
    <source>
        <dbReference type="SAM" id="MobiDB-lite"/>
    </source>
</evidence>
<protein>
    <submittedName>
        <fullName evidence="4">Uncharacterized protein</fullName>
    </submittedName>
</protein>
<feature type="transmembrane region" description="Helical" evidence="2">
    <location>
        <begin position="87"/>
        <end position="106"/>
    </location>
</feature>
<name>A0A8B6X368_9BURK</name>
<feature type="transmembrane region" description="Helical" evidence="2">
    <location>
        <begin position="191"/>
        <end position="213"/>
    </location>
</feature>
<keyword evidence="2" id="KW-0812">Transmembrane</keyword>
<evidence type="ECO:0000256" key="2">
    <source>
        <dbReference type="SAM" id="Phobius"/>
    </source>
</evidence>
<evidence type="ECO:0000313" key="3">
    <source>
        <dbReference type="Proteomes" id="UP000675920"/>
    </source>
</evidence>
<dbReference type="RefSeq" id="WP_028311086.1">
    <property type="nucleotide sequence ID" value="NZ_AXWS01000008.1"/>
</dbReference>
<accession>A0A8B6X368</accession>
<dbReference type="OrthoDB" id="9839648at2"/>
<dbReference type="AlphaFoldDB" id="A0A8B6X368"/>
<dbReference type="Proteomes" id="UP000675920">
    <property type="component" value="Unplaced"/>
</dbReference>
<evidence type="ECO:0000313" key="4">
    <source>
        <dbReference type="RefSeq" id="WP_028311086.1"/>
    </source>
</evidence>
<keyword evidence="2" id="KW-1133">Transmembrane helix</keyword>
<feature type="transmembrane region" description="Helical" evidence="2">
    <location>
        <begin position="225"/>
        <end position="244"/>
    </location>
</feature>
<keyword evidence="2" id="KW-0472">Membrane</keyword>
<feature type="transmembrane region" description="Helical" evidence="2">
    <location>
        <begin position="53"/>
        <end position="75"/>
    </location>
</feature>
<proteinExistence type="predicted"/>
<organism evidence="3 4">
    <name type="scientific">Derxia gummosa DSM 723</name>
    <dbReference type="NCBI Taxonomy" id="1121388"/>
    <lineage>
        <taxon>Bacteria</taxon>
        <taxon>Pseudomonadati</taxon>
        <taxon>Pseudomonadota</taxon>
        <taxon>Betaproteobacteria</taxon>
        <taxon>Burkholderiales</taxon>
        <taxon>Alcaligenaceae</taxon>
        <taxon>Derxia</taxon>
    </lineage>
</organism>